<evidence type="ECO:0000313" key="2">
    <source>
        <dbReference type="EMBL" id="KKL84994.1"/>
    </source>
</evidence>
<dbReference type="InterPro" id="IPR038726">
    <property type="entry name" value="PDDEXK_AddAB-type"/>
</dbReference>
<name>A0A0F9FF23_9ZZZZ</name>
<organism evidence="2">
    <name type="scientific">marine sediment metagenome</name>
    <dbReference type="NCBI Taxonomy" id="412755"/>
    <lineage>
        <taxon>unclassified sequences</taxon>
        <taxon>metagenomes</taxon>
        <taxon>ecological metagenomes</taxon>
    </lineage>
</organism>
<reference evidence="2" key="1">
    <citation type="journal article" date="2015" name="Nature">
        <title>Complex archaea that bridge the gap between prokaryotes and eukaryotes.</title>
        <authorList>
            <person name="Spang A."/>
            <person name="Saw J.H."/>
            <person name="Jorgensen S.L."/>
            <person name="Zaremba-Niedzwiedzka K."/>
            <person name="Martijn J."/>
            <person name="Lind A.E."/>
            <person name="van Eijk R."/>
            <person name="Schleper C."/>
            <person name="Guy L."/>
            <person name="Ettema T.J."/>
        </authorList>
    </citation>
    <scope>NUCLEOTIDE SEQUENCE</scope>
</reference>
<accession>A0A0F9FF23</accession>
<dbReference type="Gene3D" id="3.90.320.10">
    <property type="match status" value="1"/>
</dbReference>
<dbReference type="EMBL" id="LAZR01021531">
    <property type="protein sequence ID" value="KKL84994.1"/>
    <property type="molecule type" value="Genomic_DNA"/>
</dbReference>
<dbReference type="AlphaFoldDB" id="A0A0F9FF23"/>
<proteinExistence type="predicted"/>
<gene>
    <name evidence="2" type="ORF">LCGC14_1959150</name>
</gene>
<dbReference type="InterPro" id="IPR011604">
    <property type="entry name" value="PDDEXK-like_dom_sf"/>
</dbReference>
<protein>
    <recommendedName>
        <fullName evidence="1">PD-(D/E)XK endonuclease-like domain-containing protein</fullName>
    </recommendedName>
</protein>
<sequence length="221" mass="24954">MVELVSATHTYMHNGRVVPGVTNTIRPLAPDFERFAPESARQRGTLVHALCAVMDGRDDLWPEDMPDGMEDDLSGYCDAWARFKKESGVTMLPEMIEHRVYHPAHQYAGTVDRVVDWNGLRWVLDIKTGIHDDSHHLQVAAYREAYNAEAGPDSQASGATLAYLDAQGGYTVRNLPYWELRTSFTTFLALRTVAVWRQDHGLTDDTPAPWVPLPEDEEFKL</sequence>
<evidence type="ECO:0000259" key="1">
    <source>
        <dbReference type="Pfam" id="PF12705"/>
    </source>
</evidence>
<dbReference type="Pfam" id="PF12705">
    <property type="entry name" value="PDDEXK_1"/>
    <property type="match status" value="1"/>
</dbReference>
<feature type="domain" description="PD-(D/E)XK endonuclease-like" evidence="1">
    <location>
        <begin position="91"/>
        <end position="165"/>
    </location>
</feature>
<comment type="caution">
    <text evidence="2">The sequence shown here is derived from an EMBL/GenBank/DDBJ whole genome shotgun (WGS) entry which is preliminary data.</text>
</comment>